<gene>
    <name evidence="5" type="ORF">ACFOY2_25630</name>
</gene>
<dbReference type="InterPro" id="IPR000524">
    <property type="entry name" value="Tscrpt_reg_HTH_GntR"/>
</dbReference>
<dbReference type="RefSeq" id="WP_379530633.1">
    <property type="nucleotide sequence ID" value="NZ_JBHSBI010000013.1"/>
</dbReference>
<evidence type="ECO:0000256" key="3">
    <source>
        <dbReference type="ARBA" id="ARBA00023163"/>
    </source>
</evidence>
<evidence type="ECO:0000313" key="5">
    <source>
        <dbReference type="EMBL" id="MFC4010634.1"/>
    </source>
</evidence>
<dbReference type="PROSITE" id="PS50949">
    <property type="entry name" value="HTH_GNTR"/>
    <property type="match status" value="1"/>
</dbReference>
<dbReference type="Gene3D" id="1.10.10.10">
    <property type="entry name" value="Winged helix-like DNA-binding domain superfamily/Winged helix DNA-binding domain"/>
    <property type="match status" value="1"/>
</dbReference>
<proteinExistence type="predicted"/>
<sequence length="235" mass="25947">MDRDADTRPRHLQIAADLRAQIMAGVLAPGAQLPSTQQLVERYSTANATVQRALSVLKDEGFLYGRPGKGVYVRDRQTFVVEVGAYLAPSPQGYSYRLLEVAEVNVPAEVAEILGEERAILRRRLTLRDGDPVELTWSYYPLSIADGTPLAGRAKIPGGAPRVLADLGYPGREFTDRVSTRAPTTEEVEGLALPEGVPIIRQFRVVLSHEKRPVEVSAIIKGGHYYELQYHQVVD</sequence>
<dbReference type="CDD" id="cd07377">
    <property type="entry name" value="WHTH_GntR"/>
    <property type="match status" value="1"/>
</dbReference>
<keyword evidence="6" id="KW-1185">Reference proteome</keyword>
<keyword evidence="1" id="KW-0805">Transcription regulation</keyword>
<dbReference type="PANTHER" id="PTHR44846:SF17">
    <property type="entry name" value="GNTR-FAMILY TRANSCRIPTIONAL REGULATOR"/>
    <property type="match status" value="1"/>
</dbReference>
<dbReference type="SUPFAM" id="SSF64288">
    <property type="entry name" value="Chorismate lyase-like"/>
    <property type="match status" value="1"/>
</dbReference>
<dbReference type="SMART" id="SM00345">
    <property type="entry name" value="HTH_GNTR"/>
    <property type="match status" value="1"/>
</dbReference>
<dbReference type="InterPro" id="IPR028978">
    <property type="entry name" value="Chorismate_lyase_/UTRA_dom_sf"/>
</dbReference>
<keyword evidence="3" id="KW-0804">Transcription</keyword>
<dbReference type="InterPro" id="IPR011663">
    <property type="entry name" value="UTRA"/>
</dbReference>
<dbReference type="SUPFAM" id="SSF46785">
    <property type="entry name" value="Winged helix' DNA-binding domain"/>
    <property type="match status" value="1"/>
</dbReference>
<keyword evidence="2" id="KW-0238">DNA-binding</keyword>
<dbReference type="InterPro" id="IPR036390">
    <property type="entry name" value="WH_DNA-bd_sf"/>
</dbReference>
<dbReference type="SMART" id="SM00866">
    <property type="entry name" value="UTRA"/>
    <property type="match status" value="1"/>
</dbReference>
<protein>
    <submittedName>
        <fullName evidence="5">GntR family transcriptional regulator</fullName>
    </submittedName>
</protein>
<dbReference type="PANTHER" id="PTHR44846">
    <property type="entry name" value="MANNOSYL-D-GLYCERATE TRANSPORT/METABOLISM SYSTEM REPRESSOR MNGR-RELATED"/>
    <property type="match status" value="1"/>
</dbReference>
<reference evidence="6" key="1">
    <citation type="journal article" date="2019" name="Int. J. Syst. Evol. Microbiol.">
        <title>The Global Catalogue of Microorganisms (GCM) 10K type strain sequencing project: providing services to taxonomists for standard genome sequencing and annotation.</title>
        <authorList>
            <consortium name="The Broad Institute Genomics Platform"/>
            <consortium name="The Broad Institute Genome Sequencing Center for Infectious Disease"/>
            <person name="Wu L."/>
            <person name="Ma J."/>
        </authorList>
    </citation>
    <scope>NUCLEOTIDE SEQUENCE [LARGE SCALE GENOMIC DNA]</scope>
    <source>
        <strain evidence="6">TBRC 1276</strain>
    </source>
</reference>
<accession>A0ABV8GES7</accession>
<organism evidence="5 6">
    <name type="scientific">Nonomuraea purpurea</name>
    <dbReference type="NCBI Taxonomy" id="1849276"/>
    <lineage>
        <taxon>Bacteria</taxon>
        <taxon>Bacillati</taxon>
        <taxon>Actinomycetota</taxon>
        <taxon>Actinomycetes</taxon>
        <taxon>Streptosporangiales</taxon>
        <taxon>Streptosporangiaceae</taxon>
        <taxon>Nonomuraea</taxon>
    </lineage>
</organism>
<feature type="domain" description="HTH gntR-type" evidence="4">
    <location>
        <begin position="8"/>
        <end position="76"/>
    </location>
</feature>
<evidence type="ECO:0000313" key="6">
    <source>
        <dbReference type="Proteomes" id="UP001595851"/>
    </source>
</evidence>
<evidence type="ECO:0000256" key="2">
    <source>
        <dbReference type="ARBA" id="ARBA00023125"/>
    </source>
</evidence>
<dbReference type="Pfam" id="PF00392">
    <property type="entry name" value="GntR"/>
    <property type="match status" value="1"/>
</dbReference>
<comment type="caution">
    <text evidence="5">The sequence shown here is derived from an EMBL/GenBank/DDBJ whole genome shotgun (WGS) entry which is preliminary data.</text>
</comment>
<name>A0ABV8GES7_9ACTN</name>
<evidence type="ECO:0000256" key="1">
    <source>
        <dbReference type="ARBA" id="ARBA00023015"/>
    </source>
</evidence>
<dbReference type="InterPro" id="IPR050679">
    <property type="entry name" value="Bact_HTH_transcr_reg"/>
</dbReference>
<dbReference type="Pfam" id="PF07702">
    <property type="entry name" value="UTRA"/>
    <property type="match status" value="1"/>
</dbReference>
<dbReference type="Proteomes" id="UP001595851">
    <property type="component" value="Unassembled WGS sequence"/>
</dbReference>
<dbReference type="Gene3D" id="3.40.1410.10">
    <property type="entry name" value="Chorismate lyase-like"/>
    <property type="match status" value="1"/>
</dbReference>
<dbReference type="EMBL" id="JBHSBI010000013">
    <property type="protein sequence ID" value="MFC4010634.1"/>
    <property type="molecule type" value="Genomic_DNA"/>
</dbReference>
<dbReference type="InterPro" id="IPR036388">
    <property type="entry name" value="WH-like_DNA-bd_sf"/>
</dbReference>
<evidence type="ECO:0000259" key="4">
    <source>
        <dbReference type="PROSITE" id="PS50949"/>
    </source>
</evidence>